<dbReference type="GO" id="GO:0016757">
    <property type="term" value="F:glycosyltransferase activity"/>
    <property type="evidence" value="ECO:0007669"/>
    <property type="project" value="UniProtKB-KW"/>
</dbReference>
<dbReference type="InterPro" id="IPR001296">
    <property type="entry name" value="Glyco_trans_1"/>
</dbReference>
<feature type="domain" description="Glycosyltransferase subfamily 4-like N-terminal" evidence="2">
    <location>
        <begin position="13"/>
        <end position="173"/>
    </location>
</feature>
<protein>
    <submittedName>
        <fullName evidence="3">Glycosyltransferase</fullName>
        <ecNumber evidence="3">2.4.-.-</ecNumber>
    </submittedName>
</protein>
<dbReference type="EMBL" id="JAHLFN010000078">
    <property type="protein sequence ID" value="MBU3843103.1"/>
    <property type="molecule type" value="Genomic_DNA"/>
</dbReference>
<comment type="caution">
    <text evidence="3">The sequence shown here is derived from an EMBL/GenBank/DDBJ whole genome shotgun (WGS) entry which is preliminary data.</text>
</comment>
<dbReference type="Pfam" id="PF00534">
    <property type="entry name" value="Glycos_transf_1"/>
    <property type="match status" value="1"/>
</dbReference>
<proteinExistence type="predicted"/>
<evidence type="ECO:0000259" key="1">
    <source>
        <dbReference type="Pfam" id="PF00534"/>
    </source>
</evidence>
<dbReference type="PANTHER" id="PTHR12526:SF630">
    <property type="entry name" value="GLYCOSYLTRANSFERASE"/>
    <property type="match status" value="1"/>
</dbReference>
<dbReference type="InterPro" id="IPR028098">
    <property type="entry name" value="Glyco_trans_4-like_N"/>
</dbReference>
<feature type="domain" description="Glycosyl transferase family 1" evidence="1">
    <location>
        <begin position="184"/>
        <end position="324"/>
    </location>
</feature>
<dbReference type="SUPFAM" id="SSF53756">
    <property type="entry name" value="UDP-Glycosyltransferase/glycogen phosphorylase"/>
    <property type="match status" value="1"/>
</dbReference>
<organism evidence="3 4">
    <name type="scientific">Candidatus Fusobacterium pullicola</name>
    <dbReference type="NCBI Taxonomy" id="2838601"/>
    <lineage>
        <taxon>Bacteria</taxon>
        <taxon>Fusobacteriati</taxon>
        <taxon>Fusobacteriota</taxon>
        <taxon>Fusobacteriia</taxon>
        <taxon>Fusobacteriales</taxon>
        <taxon>Fusobacteriaceae</taxon>
        <taxon>Fusobacterium</taxon>
    </lineage>
</organism>
<gene>
    <name evidence="3" type="ORF">IAA47_09020</name>
</gene>
<sequence>MKILHIITSLELGGAERLLTELVPYQKNSGHFVKVMILSDKGAVFKKELEERGVEVVVAKNNSIKSFGNIFSIAEEIKRENYDIVHAHLVHAQYWTRLAKIFDKNKKRKYITTEHSTSNRRRDSKLMRRIDKFVFGGFDKIVSISEATENSLKNWLGRDDKSFEIVYNGIDIKEFQDVEPYSKSEFGFKEEDYLLMMVSRFHESKNQRGLAEALMWLPVKYKLIFVGDGKLEESVKKYCKDNNLINRVRFLGMRKDIPRLLKTADVVVQYSFFEGFGITAVEGMASGKPLIASNVPGLSQVVEGAGYLVDVNNSKELAKAILSLRNFGAYDELSRKSLERSKKYTIEWCANNYLKLYERELEC</sequence>
<dbReference type="Pfam" id="PF13439">
    <property type="entry name" value="Glyco_transf_4"/>
    <property type="match status" value="1"/>
</dbReference>
<evidence type="ECO:0000259" key="2">
    <source>
        <dbReference type="Pfam" id="PF13439"/>
    </source>
</evidence>
<dbReference type="Gene3D" id="3.40.50.2000">
    <property type="entry name" value="Glycogen Phosphorylase B"/>
    <property type="match status" value="2"/>
</dbReference>
<dbReference type="AlphaFoldDB" id="A0A9E2NXZ4"/>
<evidence type="ECO:0000313" key="4">
    <source>
        <dbReference type="Proteomes" id="UP000724657"/>
    </source>
</evidence>
<dbReference type="EC" id="2.4.-.-" evidence="3"/>
<keyword evidence="3" id="KW-0328">Glycosyltransferase</keyword>
<accession>A0A9E2NXZ4</accession>
<name>A0A9E2NXZ4_9FUSO</name>
<dbReference type="Proteomes" id="UP000724657">
    <property type="component" value="Unassembled WGS sequence"/>
</dbReference>
<evidence type="ECO:0000313" key="3">
    <source>
        <dbReference type="EMBL" id="MBU3843103.1"/>
    </source>
</evidence>
<reference evidence="3" key="2">
    <citation type="submission" date="2021-04" db="EMBL/GenBank/DDBJ databases">
        <authorList>
            <person name="Gilroy R."/>
        </authorList>
    </citation>
    <scope>NUCLEOTIDE SEQUENCE</scope>
    <source>
        <strain evidence="3">A6-441</strain>
    </source>
</reference>
<reference evidence="3" key="1">
    <citation type="journal article" date="2021" name="PeerJ">
        <title>Extensive microbial diversity within the chicken gut microbiome revealed by metagenomics and culture.</title>
        <authorList>
            <person name="Gilroy R."/>
            <person name="Ravi A."/>
            <person name="Getino M."/>
            <person name="Pursley I."/>
            <person name="Horton D.L."/>
            <person name="Alikhan N.F."/>
            <person name="Baker D."/>
            <person name="Gharbi K."/>
            <person name="Hall N."/>
            <person name="Watson M."/>
            <person name="Adriaenssens E.M."/>
            <person name="Foster-Nyarko E."/>
            <person name="Jarju S."/>
            <person name="Secka A."/>
            <person name="Antonio M."/>
            <person name="Oren A."/>
            <person name="Chaudhuri R.R."/>
            <person name="La Ragione R."/>
            <person name="Hildebrand F."/>
            <person name="Pallen M.J."/>
        </authorList>
    </citation>
    <scope>NUCLEOTIDE SEQUENCE</scope>
    <source>
        <strain evidence="3">A6-441</strain>
    </source>
</reference>
<dbReference type="PANTHER" id="PTHR12526">
    <property type="entry name" value="GLYCOSYLTRANSFERASE"/>
    <property type="match status" value="1"/>
</dbReference>
<keyword evidence="3" id="KW-0808">Transferase</keyword>